<gene>
    <name evidence="4" type="ORF">SCHPADRAFT_632301</name>
</gene>
<dbReference type="PANTHER" id="PTHR10039:SF14">
    <property type="entry name" value="NACHT DOMAIN-CONTAINING PROTEIN"/>
    <property type="match status" value="1"/>
</dbReference>
<dbReference type="InterPro" id="IPR059179">
    <property type="entry name" value="MLKL-like_MCAfunc"/>
</dbReference>
<dbReference type="Gene3D" id="3.40.50.300">
    <property type="entry name" value="P-loop containing nucleotide triphosphate hydrolases"/>
    <property type="match status" value="1"/>
</dbReference>
<evidence type="ECO:0000313" key="4">
    <source>
        <dbReference type="EMBL" id="KLO07810.1"/>
    </source>
</evidence>
<dbReference type="PANTHER" id="PTHR10039">
    <property type="entry name" value="AMELOGENIN"/>
    <property type="match status" value="1"/>
</dbReference>
<evidence type="ECO:0000259" key="3">
    <source>
        <dbReference type="PROSITE" id="PS50837"/>
    </source>
</evidence>
<accession>A0A0H2R7K7</accession>
<feature type="region of interest" description="Disordered" evidence="2">
    <location>
        <begin position="1"/>
        <end position="73"/>
    </location>
</feature>
<feature type="compositionally biased region" description="Basic and acidic residues" evidence="2">
    <location>
        <begin position="59"/>
        <end position="73"/>
    </location>
</feature>
<keyword evidence="1" id="KW-0677">Repeat</keyword>
<dbReference type="STRING" id="27342.A0A0H2R7K7"/>
<dbReference type="Pfam" id="PF24883">
    <property type="entry name" value="NPHP3_N"/>
    <property type="match status" value="1"/>
</dbReference>
<sequence length="817" mass="92110">MKSILKIFRRRRDAGKSTGAKRRNSAPEGGRPQAAAARNMEVQKQDEENRTTATPGGGESREDAEGQLPEDARDLAGPKYLDKYLEGVRMCLVTAGLVTKVASFPGSDIVFDALASIVENVQTTRDNKETKDGLRRYLYALHDAIPKDNPSDWPEQSRSALDKFKSEIVDQLKTCTKFEGSRITGFIFAKLDKERLSALEKCISRTTNAFQIALAVEGVGADARIEQGVHVLNDKVNVQFDAQALREVVNQLPKLATYDSSRTRELIPCHPGTCDVILKEIKNWATAKMRPQVLWLCGRAGTGKSTIATTIATWADKEKHFLGSNYFFSRDVEGLSSCSHVIPTVAYHLSEHLSEHNPSFTEAVRSRLVAKNGHVLNQKIEEQFESLIAEPLRFTHVTGKPVKRTLLVIDGLDECDDQHRLKDTIGLLLRLLSPTNAHIRILLVSRPENYIEDSLSLENGLHPHVARLDVEDFVTTSDIKEYLRLELSKIGKADWPSKGDFNSLVESCGQLFVYASTVIHFIREETAIRNHRKSLQILLSVKSNTNHGAANAYKRLNELYLQILRTAVGESDEGVPEAMVQFRNVLGTIALSRIPLPVSSIAHLIGVEEEGIWTILEFLRSIIIVPSQARYRKEPPRFYHPSLREFLTDAKRCNDERFFIDVPYMEAYLFQRCVDIVIKGSTGIVAEDLIPVMRYVCQYWGHHLEKVQDETAQVMMKLGEFVQRHLLKWFRFARVLLDSCDPLFQCMEFAQKWVLKSNYGSELSENLGSMLRSSKVLDNGLRLWPVGTYDAARSKCGASITFTFLTLLSSGEIRSRR</sequence>
<evidence type="ECO:0000256" key="2">
    <source>
        <dbReference type="SAM" id="MobiDB-lite"/>
    </source>
</evidence>
<feature type="compositionally biased region" description="Basic and acidic residues" evidence="2">
    <location>
        <begin position="41"/>
        <end position="50"/>
    </location>
</feature>
<evidence type="ECO:0000256" key="1">
    <source>
        <dbReference type="ARBA" id="ARBA00022737"/>
    </source>
</evidence>
<dbReference type="InParanoid" id="A0A0H2R7K7"/>
<dbReference type="PROSITE" id="PS50837">
    <property type="entry name" value="NACHT"/>
    <property type="match status" value="1"/>
</dbReference>
<dbReference type="AlphaFoldDB" id="A0A0H2R7K7"/>
<dbReference type="InterPro" id="IPR027417">
    <property type="entry name" value="P-loop_NTPase"/>
</dbReference>
<reference evidence="4 5" key="1">
    <citation type="submission" date="2015-04" db="EMBL/GenBank/DDBJ databases">
        <title>Complete genome sequence of Schizopora paradoxa KUC8140, a cosmopolitan wood degrader in East Asia.</title>
        <authorList>
            <consortium name="DOE Joint Genome Institute"/>
            <person name="Min B."/>
            <person name="Park H."/>
            <person name="Jang Y."/>
            <person name="Kim J.-J."/>
            <person name="Kim K.H."/>
            <person name="Pangilinan J."/>
            <person name="Lipzen A."/>
            <person name="Riley R."/>
            <person name="Grigoriev I.V."/>
            <person name="Spatafora J.W."/>
            <person name="Choi I.-G."/>
        </authorList>
    </citation>
    <scope>NUCLEOTIDE SEQUENCE [LARGE SCALE GENOMIC DNA]</scope>
    <source>
        <strain evidence="4 5">KUC8140</strain>
    </source>
</reference>
<dbReference type="CDD" id="cd21037">
    <property type="entry name" value="MLKL_NTD"/>
    <property type="match status" value="1"/>
</dbReference>
<keyword evidence="5" id="KW-1185">Reference proteome</keyword>
<evidence type="ECO:0000313" key="5">
    <source>
        <dbReference type="Proteomes" id="UP000053477"/>
    </source>
</evidence>
<protein>
    <recommendedName>
        <fullName evidence="3">NACHT domain-containing protein</fullName>
    </recommendedName>
</protein>
<name>A0A0H2R7K7_9AGAM</name>
<dbReference type="SUPFAM" id="SSF52540">
    <property type="entry name" value="P-loop containing nucleoside triphosphate hydrolases"/>
    <property type="match status" value="1"/>
</dbReference>
<dbReference type="OrthoDB" id="4760524at2759"/>
<dbReference type="Proteomes" id="UP000053477">
    <property type="component" value="Unassembled WGS sequence"/>
</dbReference>
<dbReference type="InterPro" id="IPR007111">
    <property type="entry name" value="NACHT_NTPase"/>
</dbReference>
<feature type="compositionally biased region" description="Basic residues" evidence="2">
    <location>
        <begin position="7"/>
        <end position="24"/>
    </location>
</feature>
<organism evidence="4 5">
    <name type="scientific">Schizopora paradoxa</name>
    <dbReference type="NCBI Taxonomy" id="27342"/>
    <lineage>
        <taxon>Eukaryota</taxon>
        <taxon>Fungi</taxon>
        <taxon>Dikarya</taxon>
        <taxon>Basidiomycota</taxon>
        <taxon>Agaricomycotina</taxon>
        <taxon>Agaricomycetes</taxon>
        <taxon>Hymenochaetales</taxon>
        <taxon>Schizoporaceae</taxon>
        <taxon>Schizopora</taxon>
    </lineage>
</organism>
<feature type="domain" description="NACHT" evidence="3">
    <location>
        <begin position="292"/>
        <end position="458"/>
    </location>
</feature>
<dbReference type="InterPro" id="IPR056884">
    <property type="entry name" value="NPHP3-like_N"/>
</dbReference>
<proteinExistence type="predicted"/>
<dbReference type="EMBL" id="KQ086119">
    <property type="protein sequence ID" value="KLO07810.1"/>
    <property type="molecule type" value="Genomic_DNA"/>
</dbReference>